<gene>
    <name evidence="1" type="ORF">ACFQFF_10970</name>
</gene>
<keyword evidence="2" id="KW-1185">Reference proteome</keyword>
<reference evidence="2" key="1">
    <citation type="journal article" date="2019" name="Int. J. Syst. Evol. Microbiol.">
        <title>The Global Catalogue of Microorganisms (GCM) 10K type strain sequencing project: providing services to taxonomists for standard genome sequencing and annotation.</title>
        <authorList>
            <consortium name="The Broad Institute Genomics Platform"/>
            <consortium name="The Broad Institute Genome Sequencing Center for Infectious Disease"/>
            <person name="Wu L."/>
            <person name="Ma J."/>
        </authorList>
    </citation>
    <scope>NUCLEOTIDE SEQUENCE [LARGE SCALE GENOMIC DNA]</scope>
    <source>
        <strain evidence="2">JCM 4504</strain>
    </source>
</reference>
<dbReference type="Proteomes" id="UP001596321">
    <property type="component" value="Unassembled WGS sequence"/>
</dbReference>
<protein>
    <submittedName>
        <fullName evidence="1">Uncharacterized protein</fullName>
    </submittedName>
</protein>
<name>A0ABW1XUQ5_STRPL</name>
<comment type="caution">
    <text evidence="1">The sequence shown here is derived from an EMBL/GenBank/DDBJ whole genome shotgun (WGS) entry which is preliminary data.</text>
</comment>
<accession>A0ABW1XUQ5</accession>
<dbReference type="RefSeq" id="WP_193448848.1">
    <property type="nucleotide sequence ID" value="NZ_BMUJ01000002.1"/>
</dbReference>
<evidence type="ECO:0000313" key="1">
    <source>
        <dbReference type="EMBL" id="MFC6502087.1"/>
    </source>
</evidence>
<sequence>MGKHYAVGTWVQEPGEKGMTVSVIRNISEAEYERYKTIVGKFAAIQERKTFQFLERSSGELKSTFSVYVNIENVGGSFRTINWRQAGGFLMERFATWLAATRLYLESERDFMMSRFGEESSQYQSLKESTSTAFDTREGYRFLYNLRDYTQHCGIPSSGVTVSTNSKKERITRLHLNRTELLSARFKWNRHAKSLLESWPEKIEIIPLMDDAMAGYMDVERCILRILIDDCATVISEIRGEEYEALKDGEHLAAFQIPTGANGGSFNLQSFPTLQALTVIEEAARSDDPVSRIFSQSVQPPILTPEALQADQRAKAVLSAFINPQEPDQVGKLINGIISADGDITPLISGLVNASAQLTYALSMFLGVSPLSLLGVPLADAE</sequence>
<dbReference type="EMBL" id="JBHSUW010000001">
    <property type="protein sequence ID" value="MFC6502087.1"/>
    <property type="molecule type" value="Genomic_DNA"/>
</dbReference>
<organism evidence="1 2">
    <name type="scientific">Streptomyces plicatus</name>
    <dbReference type="NCBI Taxonomy" id="1922"/>
    <lineage>
        <taxon>Bacteria</taxon>
        <taxon>Bacillati</taxon>
        <taxon>Actinomycetota</taxon>
        <taxon>Actinomycetes</taxon>
        <taxon>Kitasatosporales</taxon>
        <taxon>Streptomycetaceae</taxon>
        <taxon>Streptomyces</taxon>
        <taxon>Streptomyces rochei group</taxon>
    </lineage>
</organism>
<evidence type="ECO:0000313" key="2">
    <source>
        <dbReference type="Proteomes" id="UP001596321"/>
    </source>
</evidence>
<proteinExistence type="predicted"/>